<dbReference type="InterPro" id="IPR046372">
    <property type="entry name" value="PARG_cat_C"/>
</dbReference>
<reference evidence="2" key="1">
    <citation type="journal article" date="2020" name="J. Eukaryot. Microbiol.">
        <title>De novo Sequencing, Assembly and Annotation of the Transcriptome for the Free-Living Testate Amoeba Arcella intermedia.</title>
        <authorList>
            <person name="Ribeiro G.M."/>
            <person name="Porfirio-Sousa A.L."/>
            <person name="Maurer-Alcala X.X."/>
            <person name="Katz L.A."/>
            <person name="Lahr D.J.G."/>
        </authorList>
    </citation>
    <scope>NUCLEOTIDE SEQUENCE</scope>
</reference>
<evidence type="ECO:0000259" key="1">
    <source>
        <dbReference type="Pfam" id="PF05028"/>
    </source>
</evidence>
<dbReference type="EMBL" id="GIBP01007985">
    <property type="protein sequence ID" value="NDV36954.1"/>
    <property type="molecule type" value="Transcribed_RNA"/>
</dbReference>
<protein>
    <recommendedName>
        <fullName evidence="1">PARG catalytic Macro domain-containing protein</fullName>
    </recommendedName>
</protein>
<organism evidence="2">
    <name type="scientific">Arcella intermedia</name>
    <dbReference type="NCBI Taxonomy" id="1963864"/>
    <lineage>
        <taxon>Eukaryota</taxon>
        <taxon>Amoebozoa</taxon>
        <taxon>Tubulinea</taxon>
        <taxon>Elardia</taxon>
        <taxon>Arcellinida</taxon>
        <taxon>Sphaerothecina</taxon>
        <taxon>Arcellidae</taxon>
        <taxon>Arcella</taxon>
    </lineage>
</organism>
<dbReference type="GO" id="GO:0004649">
    <property type="term" value="F:poly(ADP-ribose) glycohydrolase activity"/>
    <property type="evidence" value="ECO:0007669"/>
    <property type="project" value="InterPro"/>
</dbReference>
<dbReference type="InterPro" id="IPR007724">
    <property type="entry name" value="Poly_GlycHdrlase"/>
</dbReference>
<proteinExistence type="predicted"/>
<dbReference type="GO" id="GO:0005975">
    <property type="term" value="P:carbohydrate metabolic process"/>
    <property type="evidence" value="ECO:0007669"/>
    <property type="project" value="InterPro"/>
</dbReference>
<name>A0A6B2LJ08_9EUKA</name>
<dbReference type="GO" id="GO:0009225">
    <property type="term" value="P:nucleotide-sugar metabolic process"/>
    <property type="evidence" value="ECO:0007669"/>
    <property type="project" value="TreeGrafter"/>
</dbReference>
<dbReference type="AlphaFoldDB" id="A0A6B2LJ08"/>
<dbReference type="PANTHER" id="PTHR12837">
    <property type="entry name" value="POLY ADP-RIBOSE GLYCOHYDROLASE"/>
    <property type="match status" value="1"/>
</dbReference>
<sequence length="199" mass="22280">MVGGGVLEDGVGQEEHLFMEHPECIASRLFVARLADEDALIIRNAVRVRGGEVEVGTEKVCVDALPFTYARLLGLEEYSEREVRREVNKRLVGMGNRAAPVVVTGKWGCGSFGGTFELKLVIQWIGCSLCGMEGQVLKWNRDWNSERENEVIGMLVEFMREKGNKLTIKQVADALLDCVKETPKNPYIVKDIIKKLQNL</sequence>
<feature type="domain" description="PARG catalytic Macro" evidence="1">
    <location>
        <begin position="1"/>
        <end position="47"/>
    </location>
</feature>
<dbReference type="GO" id="GO:1990966">
    <property type="term" value="P:ATP generation from poly-ADP-D-ribose"/>
    <property type="evidence" value="ECO:0007669"/>
    <property type="project" value="TreeGrafter"/>
</dbReference>
<dbReference type="Pfam" id="PF05028">
    <property type="entry name" value="PARG_cat_C"/>
    <property type="match status" value="2"/>
</dbReference>
<dbReference type="GO" id="GO:0006282">
    <property type="term" value="P:regulation of DNA repair"/>
    <property type="evidence" value="ECO:0007669"/>
    <property type="project" value="InterPro"/>
</dbReference>
<feature type="domain" description="PARG catalytic Macro" evidence="1">
    <location>
        <begin position="57"/>
        <end position="131"/>
    </location>
</feature>
<accession>A0A6B2LJ08</accession>
<dbReference type="GO" id="GO:0005634">
    <property type="term" value="C:nucleus"/>
    <property type="evidence" value="ECO:0007669"/>
    <property type="project" value="TreeGrafter"/>
</dbReference>
<dbReference type="GO" id="GO:0005737">
    <property type="term" value="C:cytoplasm"/>
    <property type="evidence" value="ECO:0007669"/>
    <property type="project" value="TreeGrafter"/>
</dbReference>
<evidence type="ECO:0000313" key="2">
    <source>
        <dbReference type="EMBL" id="NDV36954.1"/>
    </source>
</evidence>
<dbReference type="PANTHER" id="PTHR12837:SF0">
    <property type="entry name" value="POLY(ADP-RIBOSE) GLYCOHYDROLASE"/>
    <property type="match status" value="1"/>
</dbReference>